<dbReference type="PANTHER" id="PTHR11070:SF67">
    <property type="entry name" value="DNA 3'-5' HELICASE"/>
    <property type="match status" value="1"/>
</dbReference>
<dbReference type="InterPro" id="IPR027417">
    <property type="entry name" value="P-loop_NTPase"/>
</dbReference>
<evidence type="ECO:0000256" key="1">
    <source>
        <dbReference type="ARBA" id="ARBA00022741"/>
    </source>
</evidence>
<keyword evidence="1 9" id="KW-0547">Nucleotide-binding</keyword>
<dbReference type="GO" id="GO:0000725">
    <property type="term" value="P:recombinational repair"/>
    <property type="evidence" value="ECO:0007669"/>
    <property type="project" value="TreeGrafter"/>
</dbReference>
<feature type="domain" description="UvrD-like helicase C-terminal" evidence="11">
    <location>
        <begin position="495"/>
        <end position="734"/>
    </location>
</feature>
<keyword evidence="2 9" id="KW-0378">Hydrolase</keyword>
<evidence type="ECO:0000256" key="3">
    <source>
        <dbReference type="ARBA" id="ARBA00022806"/>
    </source>
</evidence>
<dbReference type="Gene3D" id="1.10.3170.10">
    <property type="entry name" value="Recbcd, chain B, domain 2"/>
    <property type="match status" value="1"/>
</dbReference>
<dbReference type="GO" id="GO:0003677">
    <property type="term" value="F:DNA binding"/>
    <property type="evidence" value="ECO:0007669"/>
    <property type="project" value="InterPro"/>
</dbReference>
<comment type="catalytic activity">
    <reaction evidence="6">
        <text>Couples ATP hydrolysis with the unwinding of duplex DNA by translocating in the 3'-5' direction.</text>
        <dbReference type="EC" id="5.6.2.4"/>
    </reaction>
</comment>
<dbReference type="PROSITE" id="PS51198">
    <property type="entry name" value="UVRD_HELICASE_ATP_BIND"/>
    <property type="match status" value="1"/>
</dbReference>
<evidence type="ECO:0000256" key="6">
    <source>
        <dbReference type="ARBA" id="ARBA00034617"/>
    </source>
</evidence>
<keyword evidence="4 9" id="KW-0067">ATP-binding</keyword>
<dbReference type="GO" id="GO:0043138">
    <property type="term" value="F:3'-5' DNA helicase activity"/>
    <property type="evidence" value="ECO:0007669"/>
    <property type="project" value="UniProtKB-EC"/>
</dbReference>
<evidence type="ECO:0000256" key="7">
    <source>
        <dbReference type="ARBA" id="ARBA00034808"/>
    </source>
</evidence>
<evidence type="ECO:0000259" key="10">
    <source>
        <dbReference type="PROSITE" id="PS51198"/>
    </source>
</evidence>
<feature type="domain" description="UvrD-like helicase ATP-binding" evidence="10">
    <location>
        <begin position="1"/>
        <end position="470"/>
    </location>
</feature>
<dbReference type="GO" id="GO:0005829">
    <property type="term" value="C:cytosol"/>
    <property type="evidence" value="ECO:0007669"/>
    <property type="project" value="TreeGrafter"/>
</dbReference>
<dbReference type="OrthoDB" id="9810135at2"/>
<keyword evidence="3 9" id="KW-0347">Helicase</keyword>
<evidence type="ECO:0000313" key="13">
    <source>
        <dbReference type="Proteomes" id="UP000245430"/>
    </source>
</evidence>
<comment type="caution">
    <text evidence="12">The sequence shown here is derived from an EMBL/GenBank/DDBJ whole genome shotgun (WGS) entry which is preliminary data.</text>
</comment>
<organism evidence="12 13">
    <name type="scientific">Xanthomarina spongicola</name>
    <dbReference type="NCBI Taxonomy" id="570520"/>
    <lineage>
        <taxon>Bacteria</taxon>
        <taxon>Pseudomonadati</taxon>
        <taxon>Bacteroidota</taxon>
        <taxon>Flavobacteriia</taxon>
        <taxon>Flavobacteriales</taxon>
        <taxon>Flavobacteriaceae</taxon>
        <taxon>Xanthomarina</taxon>
    </lineage>
</organism>
<evidence type="ECO:0000256" key="4">
    <source>
        <dbReference type="ARBA" id="ARBA00022840"/>
    </source>
</evidence>
<gene>
    <name evidence="12" type="ORF">LX78_00107</name>
</gene>
<dbReference type="AlphaFoldDB" id="A0A316DSF6"/>
<dbReference type="GO" id="GO:0005524">
    <property type="term" value="F:ATP binding"/>
    <property type="evidence" value="ECO:0007669"/>
    <property type="project" value="UniProtKB-UniRule"/>
</dbReference>
<dbReference type="Gene3D" id="3.40.50.300">
    <property type="entry name" value="P-loop containing nucleotide triphosphate hydrolases"/>
    <property type="match status" value="3"/>
</dbReference>
<keyword evidence="12" id="KW-0540">Nuclease</keyword>
<evidence type="ECO:0000256" key="5">
    <source>
        <dbReference type="ARBA" id="ARBA00023235"/>
    </source>
</evidence>
<evidence type="ECO:0000259" key="11">
    <source>
        <dbReference type="PROSITE" id="PS51217"/>
    </source>
</evidence>
<dbReference type="InterPro" id="IPR000212">
    <property type="entry name" value="DNA_helicase_UvrD/REP"/>
</dbReference>
<evidence type="ECO:0000313" key="12">
    <source>
        <dbReference type="EMBL" id="PWK20408.1"/>
    </source>
</evidence>
<dbReference type="PANTHER" id="PTHR11070">
    <property type="entry name" value="UVRD / RECB / PCRA DNA HELICASE FAMILY MEMBER"/>
    <property type="match status" value="1"/>
</dbReference>
<comment type="catalytic activity">
    <reaction evidence="8">
        <text>ATP + H2O = ADP + phosphate + H(+)</text>
        <dbReference type="Rhea" id="RHEA:13065"/>
        <dbReference type="ChEBI" id="CHEBI:15377"/>
        <dbReference type="ChEBI" id="CHEBI:15378"/>
        <dbReference type="ChEBI" id="CHEBI:30616"/>
        <dbReference type="ChEBI" id="CHEBI:43474"/>
        <dbReference type="ChEBI" id="CHEBI:456216"/>
        <dbReference type="EC" id="5.6.2.4"/>
    </reaction>
</comment>
<dbReference type="Pfam" id="PF13361">
    <property type="entry name" value="UvrD_C"/>
    <property type="match status" value="1"/>
</dbReference>
<protein>
    <recommendedName>
        <fullName evidence="7">DNA 3'-5' helicase</fullName>
        <ecNumber evidence="7">5.6.2.4</ecNumber>
    </recommendedName>
</protein>
<keyword evidence="5" id="KW-0413">Isomerase</keyword>
<evidence type="ECO:0000256" key="9">
    <source>
        <dbReference type="PROSITE-ProRule" id="PRU00560"/>
    </source>
</evidence>
<proteinExistence type="predicted"/>
<feature type="binding site" evidence="9">
    <location>
        <begin position="12"/>
        <end position="19"/>
    </location>
    <ligand>
        <name>ATP</name>
        <dbReference type="ChEBI" id="CHEBI:30616"/>
    </ligand>
</feature>
<dbReference type="GO" id="GO:0004527">
    <property type="term" value="F:exonuclease activity"/>
    <property type="evidence" value="ECO:0007669"/>
    <property type="project" value="UniProtKB-KW"/>
</dbReference>
<dbReference type="Proteomes" id="UP000245430">
    <property type="component" value="Unassembled WGS sequence"/>
</dbReference>
<keyword evidence="13" id="KW-1185">Reference proteome</keyword>
<reference evidence="12 13" key="1">
    <citation type="submission" date="2018-05" db="EMBL/GenBank/DDBJ databases">
        <title>Genomic Encyclopedia of Archaeal and Bacterial Type Strains, Phase II (KMG-II): from individual species to whole genera.</title>
        <authorList>
            <person name="Goeker M."/>
        </authorList>
    </citation>
    <scope>NUCLEOTIDE SEQUENCE [LARGE SCALE GENOMIC DNA]</scope>
    <source>
        <strain evidence="12 13">DSM 22637</strain>
    </source>
</reference>
<dbReference type="SUPFAM" id="SSF52540">
    <property type="entry name" value="P-loop containing nucleoside triphosphate hydrolases"/>
    <property type="match status" value="1"/>
</dbReference>
<dbReference type="GO" id="GO:0016887">
    <property type="term" value="F:ATP hydrolysis activity"/>
    <property type="evidence" value="ECO:0007669"/>
    <property type="project" value="RHEA"/>
</dbReference>
<name>A0A316DSF6_9FLAO</name>
<keyword evidence="12" id="KW-0269">Exonuclease</keyword>
<dbReference type="InterPro" id="IPR014017">
    <property type="entry name" value="DNA_helicase_UvrD-like_C"/>
</dbReference>
<accession>A0A316DSF6</accession>
<evidence type="ECO:0000256" key="2">
    <source>
        <dbReference type="ARBA" id="ARBA00022801"/>
    </source>
</evidence>
<dbReference type="PROSITE" id="PS51217">
    <property type="entry name" value="UVRD_HELICASE_CTER"/>
    <property type="match status" value="1"/>
</dbReference>
<dbReference type="EMBL" id="QGGP01000001">
    <property type="protein sequence ID" value="PWK20408.1"/>
    <property type="molecule type" value="Genomic_DNA"/>
</dbReference>
<dbReference type="InterPro" id="IPR014016">
    <property type="entry name" value="UvrD-like_ATP-bd"/>
</dbReference>
<sequence length="1048" mass="121571">MNNKNSFLVYNASAGSGKTFTLVKEYLKIILKSPYNDTFKQILAITFTNKAASEMKERIIDTLKSFSSETILNSSSSMFHIICEELHMKPLDVHKKAKILLDTIIYNYAFFDISTIDGFTHRIIRTFAYDLKLPLNFEVELDQEGLLTEAVNRLIAKAGTEKELTKILIDFAIEKADDDKSWDVSYDFNKISKLLINENDIPFIDKLEGKTLTDFKGIKLLLKDNIKETEKTIVNTAQKTLTLIEEAGLQFDDFSGSYLPKHFQKLVDLNFSVNFTLKWQEDIENKTLYPKRVTQDIASIIEDIQPEIASSFNKTKKLFYQHKFLKAFYRNITPLSVLSSINKELNVLKEEQNKVLISEFNNMISQEIKEQPTPFVYERLGEKFNHYFIDEFQDTSVLQWENLIPLIDNKLSQENFNNEKGSLMIVGDAKQAIYRWRGGRAEQFIDLFNDANPFHTEKTILNLPQNFRSYQEIINFNNGFFKYLAGTIFSSESHANIYNNAEQDVTKNNEGFVSLDFLEINKEDDTDSIYSEKTLETITFCLQNGFALSDICILVRKNKQGVAIADYLNEHKIPLISSDTLLLNNSTEVEFVINFLKLLLQPKNNEIKIQVLNYLALSLHIDEKHPFFEKHINLNLDELFTSLKTFNIHIQHNNLLQLSLFDLAETIVRTFNLVKTSNAYIQYLLDVVFEYSQKNQPDLSGFIDYYDKKKDKLSIVLPPGQEAVQILSIHKSKGLEFPVVIFPYADLDIYKEIEPKEWFPLNPEDFQGFSRALLNFSSDFENFGETGNQIYNRRRSNLELDNINIMYVALTRAVEQLYVITKKDINKKDEVNKQTYSGFLIQYLNQLNLWDDNQSHYTFGSPQKTSDKKLDLKNTIEQEDFISTPKHEHNIKIVTNSGYLWDTIQKEAIEKGNLIHNIMSQIKTKTDIDFVIDEFIGSNMISKEQAIILKEVVLQIVTHKDLNTYFSDDVTIYNERDILSKTGEIFRLDRLVIDSKNQATIIDYKAGNEDSKHLNQLITYENILLEMNIKTVKKILIYINEGIQIKEF</sequence>
<evidence type="ECO:0000256" key="8">
    <source>
        <dbReference type="ARBA" id="ARBA00048988"/>
    </source>
</evidence>
<dbReference type="Pfam" id="PF00580">
    <property type="entry name" value="UvrD-helicase"/>
    <property type="match status" value="1"/>
</dbReference>
<dbReference type="EC" id="5.6.2.4" evidence="7"/>
<dbReference type="RefSeq" id="WP_109680689.1">
    <property type="nucleotide sequence ID" value="NZ_QGGP01000001.1"/>
</dbReference>